<protein>
    <recommendedName>
        <fullName evidence="5 11">2-dehydropantoate 2-reductase</fullName>
        <ecNumber evidence="4 11">1.1.1.169</ecNumber>
    </recommendedName>
    <alternativeName>
        <fullName evidence="9 11">Ketopantoate reductase</fullName>
    </alternativeName>
</protein>
<evidence type="ECO:0000313" key="15">
    <source>
        <dbReference type="Proteomes" id="UP000614200"/>
    </source>
</evidence>
<evidence type="ECO:0000256" key="6">
    <source>
        <dbReference type="ARBA" id="ARBA00022655"/>
    </source>
</evidence>
<dbReference type="PANTHER" id="PTHR43765:SF2">
    <property type="entry name" value="2-DEHYDROPANTOATE 2-REDUCTASE"/>
    <property type="match status" value="1"/>
</dbReference>
<name>A0ABR9ZNZ1_9FIRM</name>
<dbReference type="InterPro" id="IPR008927">
    <property type="entry name" value="6-PGluconate_DH-like_C_sf"/>
</dbReference>
<dbReference type="InterPro" id="IPR050838">
    <property type="entry name" value="Ketopantoate_reductase"/>
</dbReference>
<keyword evidence="6 11" id="KW-0566">Pantothenate biosynthesis</keyword>
<proteinExistence type="inferred from homology"/>
<dbReference type="SUPFAM" id="SSF51735">
    <property type="entry name" value="NAD(P)-binding Rossmann-fold domains"/>
    <property type="match status" value="1"/>
</dbReference>
<evidence type="ECO:0000259" key="12">
    <source>
        <dbReference type="Pfam" id="PF02558"/>
    </source>
</evidence>
<accession>A0ABR9ZNZ1</accession>
<dbReference type="NCBIfam" id="TIGR00745">
    <property type="entry name" value="apbA_panE"/>
    <property type="match status" value="1"/>
</dbReference>
<dbReference type="Pfam" id="PF02558">
    <property type="entry name" value="ApbA"/>
    <property type="match status" value="1"/>
</dbReference>
<comment type="similarity">
    <text evidence="3 11">Belongs to the ketopantoate reductase family.</text>
</comment>
<dbReference type="EMBL" id="JADKNH010000002">
    <property type="protein sequence ID" value="MBF4692195.1"/>
    <property type="molecule type" value="Genomic_DNA"/>
</dbReference>
<comment type="caution">
    <text evidence="14">The sequence shown here is derived from an EMBL/GenBank/DDBJ whole genome shotgun (WGS) entry which is preliminary data.</text>
</comment>
<evidence type="ECO:0000256" key="2">
    <source>
        <dbReference type="ARBA" id="ARBA00004994"/>
    </source>
</evidence>
<evidence type="ECO:0000256" key="5">
    <source>
        <dbReference type="ARBA" id="ARBA00019465"/>
    </source>
</evidence>
<dbReference type="SUPFAM" id="SSF48179">
    <property type="entry name" value="6-phosphogluconate dehydrogenase C-terminal domain-like"/>
    <property type="match status" value="1"/>
</dbReference>
<dbReference type="InterPro" id="IPR013328">
    <property type="entry name" value="6PGD_dom2"/>
</dbReference>
<evidence type="ECO:0000256" key="1">
    <source>
        <dbReference type="ARBA" id="ARBA00002919"/>
    </source>
</evidence>
<evidence type="ECO:0000256" key="9">
    <source>
        <dbReference type="ARBA" id="ARBA00032024"/>
    </source>
</evidence>
<dbReference type="PANTHER" id="PTHR43765">
    <property type="entry name" value="2-DEHYDROPANTOATE 2-REDUCTASE-RELATED"/>
    <property type="match status" value="1"/>
</dbReference>
<comment type="catalytic activity">
    <reaction evidence="10 11">
        <text>(R)-pantoate + NADP(+) = 2-dehydropantoate + NADPH + H(+)</text>
        <dbReference type="Rhea" id="RHEA:16233"/>
        <dbReference type="ChEBI" id="CHEBI:11561"/>
        <dbReference type="ChEBI" id="CHEBI:15378"/>
        <dbReference type="ChEBI" id="CHEBI:15980"/>
        <dbReference type="ChEBI" id="CHEBI:57783"/>
        <dbReference type="ChEBI" id="CHEBI:58349"/>
        <dbReference type="EC" id="1.1.1.169"/>
    </reaction>
</comment>
<evidence type="ECO:0000259" key="13">
    <source>
        <dbReference type="Pfam" id="PF08546"/>
    </source>
</evidence>
<dbReference type="Gene3D" id="1.10.1040.10">
    <property type="entry name" value="N-(1-d-carboxylethyl)-l-norvaline Dehydrogenase, domain 2"/>
    <property type="match status" value="1"/>
</dbReference>
<reference evidence="14 15" key="1">
    <citation type="submission" date="2020-11" db="EMBL/GenBank/DDBJ databases">
        <title>Fusibacter basophilias sp. nov.</title>
        <authorList>
            <person name="Qiu D."/>
        </authorList>
    </citation>
    <scope>NUCLEOTIDE SEQUENCE [LARGE SCALE GENOMIC DNA]</scope>
    <source>
        <strain evidence="14 15">Q10-2</strain>
    </source>
</reference>
<dbReference type="InterPro" id="IPR013332">
    <property type="entry name" value="KPR_N"/>
</dbReference>
<evidence type="ECO:0000313" key="14">
    <source>
        <dbReference type="EMBL" id="MBF4692195.1"/>
    </source>
</evidence>
<dbReference type="EC" id="1.1.1.169" evidence="4 11"/>
<gene>
    <name evidence="14" type="ORF">ISU02_03665</name>
</gene>
<evidence type="ECO:0000256" key="11">
    <source>
        <dbReference type="RuleBase" id="RU362068"/>
    </source>
</evidence>
<dbReference type="InterPro" id="IPR003710">
    <property type="entry name" value="ApbA"/>
</dbReference>
<keyword evidence="8 11" id="KW-0560">Oxidoreductase</keyword>
<comment type="function">
    <text evidence="1 11">Catalyzes the NADPH-dependent reduction of ketopantoate into pantoic acid.</text>
</comment>
<dbReference type="Pfam" id="PF08546">
    <property type="entry name" value="ApbA_C"/>
    <property type="match status" value="1"/>
</dbReference>
<feature type="domain" description="Ketopantoate reductase C-terminal" evidence="13">
    <location>
        <begin position="179"/>
        <end position="302"/>
    </location>
</feature>
<evidence type="ECO:0000256" key="10">
    <source>
        <dbReference type="ARBA" id="ARBA00048793"/>
    </source>
</evidence>
<feature type="domain" description="Ketopantoate reductase N-terminal" evidence="12">
    <location>
        <begin position="3"/>
        <end position="146"/>
    </location>
</feature>
<dbReference type="Gene3D" id="3.40.50.720">
    <property type="entry name" value="NAD(P)-binding Rossmann-like Domain"/>
    <property type="match status" value="1"/>
</dbReference>
<comment type="pathway">
    <text evidence="2 11">Cofactor biosynthesis; (R)-pantothenate biosynthesis; (R)-pantoate from 3-methyl-2-oxobutanoate: step 2/2.</text>
</comment>
<sequence>MKIYVVGSGAMGSLFGGLLFEGNNEVTLIDVSKAHIDAINSNGLFLTTGMEGSRSIGIPAKYAHEIDEFPDLILIFTKTIYTSSALNSVKHLIGSETHIMTLQNGLGNVEIIEAFVNREKIIVGMTNYPSDLTSPGKVSSLGEGIVIAMNASGRIDAFLEKICSTFNSSKLNCKITPDVFKYIWEKVAFNAALNTITAVLKLKIGDMSSTEEGRHLVFKVAEEVIKVANRKGIPADIEGVKQNLEMAFNEHGDHMPSMLQDVMAKRNTEIDFINGAVLREAKLLDIEIPVTKTLYELIKVIEQRYEKNLSL</sequence>
<evidence type="ECO:0000256" key="4">
    <source>
        <dbReference type="ARBA" id="ARBA00013014"/>
    </source>
</evidence>
<keyword evidence="15" id="KW-1185">Reference proteome</keyword>
<evidence type="ECO:0000256" key="8">
    <source>
        <dbReference type="ARBA" id="ARBA00023002"/>
    </source>
</evidence>
<dbReference type="RefSeq" id="WP_194700436.1">
    <property type="nucleotide sequence ID" value="NZ_JADKNH010000002.1"/>
</dbReference>
<evidence type="ECO:0000256" key="3">
    <source>
        <dbReference type="ARBA" id="ARBA00007870"/>
    </source>
</evidence>
<dbReference type="InterPro" id="IPR013752">
    <property type="entry name" value="KPA_reductase"/>
</dbReference>
<organism evidence="14 15">
    <name type="scientific">Fusibacter ferrireducens</name>
    <dbReference type="NCBI Taxonomy" id="2785058"/>
    <lineage>
        <taxon>Bacteria</taxon>
        <taxon>Bacillati</taxon>
        <taxon>Bacillota</taxon>
        <taxon>Clostridia</taxon>
        <taxon>Eubacteriales</taxon>
        <taxon>Eubacteriales Family XII. Incertae Sedis</taxon>
        <taxon>Fusibacter</taxon>
    </lineage>
</organism>
<evidence type="ECO:0000256" key="7">
    <source>
        <dbReference type="ARBA" id="ARBA00022857"/>
    </source>
</evidence>
<keyword evidence="7 11" id="KW-0521">NADP</keyword>
<dbReference type="Proteomes" id="UP000614200">
    <property type="component" value="Unassembled WGS sequence"/>
</dbReference>
<dbReference type="InterPro" id="IPR036291">
    <property type="entry name" value="NAD(P)-bd_dom_sf"/>
</dbReference>